<reference evidence="1" key="1">
    <citation type="submission" date="2020-10" db="EMBL/GenBank/DDBJ databases">
        <authorList>
            <person name="Gilroy R."/>
        </authorList>
    </citation>
    <scope>NUCLEOTIDE SEQUENCE</scope>
    <source>
        <strain evidence="1">CHK165-10780</strain>
    </source>
</reference>
<proteinExistence type="predicted"/>
<evidence type="ECO:0000313" key="2">
    <source>
        <dbReference type="Proteomes" id="UP000886725"/>
    </source>
</evidence>
<comment type="caution">
    <text evidence="1">The sequence shown here is derived from an EMBL/GenBank/DDBJ whole genome shotgun (WGS) entry which is preliminary data.</text>
</comment>
<gene>
    <name evidence="1" type="ORF">IAC85_00670</name>
</gene>
<accession>A0A9D0YZE9</accession>
<protein>
    <submittedName>
        <fullName evidence="1">Uncharacterized protein</fullName>
    </submittedName>
</protein>
<sequence length="195" mass="22443">MSISLFVLQKISRAVSKEIVFYLRERLHPLHVQVGEFNASFWDAMERGKLLGYCFQATEVASLVLSNSFVCRGVILSCEHAWISLDYKGKTYVLDPALNLICEQYLYDLFLEPEILATIPTSFVQQDFSLYQAHQKEEHIPDLILKRLLDVPSSSVYILGSENVRDAFYRTYTAFDGQIENDKVKSLVARFDSRK</sequence>
<reference evidence="1" key="2">
    <citation type="journal article" date="2021" name="PeerJ">
        <title>Extensive microbial diversity within the chicken gut microbiome revealed by metagenomics and culture.</title>
        <authorList>
            <person name="Gilroy R."/>
            <person name="Ravi A."/>
            <person name="Getino M."/>
            <person name="Pursley I."/>
            <person name="Horton D.L."/>
            <person name="Alikhan N.F."/>
            <person name="Baker D."/>
            <person name="Gharbi K."/>
            <person name="Hall N."/>
            <person name="Watson M."/>
            <person name="Adriaenssens E.M."/>
            <person name="Foster-Nyarko E."/>
            <person name="Jarju S."/>
            <person name="Secka A."/>
            <person name="Antonio M."/>
            <person name="Oren A."/>
            <person name="Chaudhuri R.R."/>
            <person name="La Ragione R."/>
            <person name="Hildebrand F."/>
            <person name="Pallen M.J."/>
        </authorList>
    </citation>
    <scope>NUCLEOTIDE SEQUENCE</scope>
    <source>
        <strain evidence="1">CHK165-10780</strain>
    </source>
</reference>
<name>A0A9D0YZE9_9FIRM</name>
<organism evidence="1 2">
    <name type="scientific">Candidatus Faecenecus gallistercoris</name>
    <dbReference type="NCBI Taxonomy" id="2840793"/>
    <lineage>
        <taxon>Bacteria</taxon>
        <taxon>Bacillati</taxon>
        <taxon>Bacillota</taxon>
        <taxon>Bacillota incertae sedis</taxon>
        <taxon>Candidatus Faecenecus</taxon>
    </lineage>
</organism>
<dbReference type="AlphaFoldDB" id="A0A9D0YZE9"/>
<evidence type="ECO:0000313" key="1">
    <source>
        <dbReference type="EMBL" id="HIQ64231.1"/>
    </source>
</evidence>
<dbReference type="Proteomes" id="UP000886725">
    <property type="component" value="Unassembled WGS sequence"/>
</dbReference>
<dbReference type="EMBL" id="DVFU01000017">
    <property type="protein sequence ID" value="HIQ64231.1"/>
    <property type="molecule type" value="Genomic_DNA"/>
</dbReference>